<dbReference type="SMART" id="SM00228">
    <property type="entry name" value="PDZ"/>
    <property type="match status" value="1"/>
</dbReference>
<dbReference type="PANTHER" id="PTHR43343">
    <property type="entry name" value="PEPTIDASE S12"/>
    <property type="match status" value="1"/>
</dbReference>
<feature type="domain" description="PDZ" evidence="3">
    <location>
        <begin position="76"/>
        <end position="176"/>
    </location>
</feature>
<evidence type="ECO:0000256" key="1">
    <source>
        <dbReference type="ARBA" id="ARBA00022670"/>
    </source>
</evidence>
<dbReference type="SUPFAM" id="SSF50494">
    <property type="entry name" value="Trypsin-like serine proteases"/>
    <property type="match status" value="1"/>
</dbReference>
<dbReference type="PRINTS" id="PR00834">
    <property type="entry name" value="PROTEASES2C"/>
</dbReference>
<gene>
    <name evidence="4" type="primary">htrB_5</name>
    <name evidence="4" type="ORF">SDC9_156814</name>
</gene>
<dbReference type="InterPro" id="IPR009003">
    <property type="entry name" value="Peptidase_S1_PA"/>
</dbReference>
<dbReference type="InterPro" id="IPR036034">
    <property type="entry name" value="PDZ_sf"/>
</dbReference>
<evidence type="ECO:0000259" key="3">
    <source>
        <dbReference type="PROSITE" id="PS50106"/>
    </source>
</evidence>
<dbReference type="EC" id="3.4.21.107" evidence="4"/>
<proteinExistence type="predicted"/>
<dbReference type="EMBL" id="VSSQ01055637">
    <property type="protein sequence ID" value="MPN09523.1"/>
    <property type="molecule type" value="Genomic_DNA"/>
</dbReference>
<dbReference type="PANTHER" id="PTHR43343:SF3">
    <property type="entry name" value="PROTEASE DO-LIKE 8, CHLOROPLASTIC"/>
    <property type="match status" value="1"/>
</dbReference>
<dbReference type="Pfam" id="PF13180">
    <property type="entry name" value="PDZ_2"/>
    <property type="match status" value="1"/>
</dbReference>
<keyword evidence="1 4" id="KW-0645">Protease</keyword>
<dbReference type="InterPro" id="IPR001940">
    <property type="entry name" value="Peptidase_S1C"/>
</dbReference>
<dbReference type="Gene3D" id="2.40.10.120">
    <property type="match status" value="1"/>
</dbReference>
<evidence type="ECO:0000256" key="2">
    <source>
        <dbReference type="ARBA" id="ARBA00022801"/>
    </source>
</evidence>
<dbReference type="InterPro" id="IPR001478">
    <property type="entry name" value="PDZ"/>
</dbReference>
<dbReference type="GO" id="GO:0004252">
    <property type="term" value="F:serine-type endopeptidase activity"/>
    <property type="evidence" value="ECO:0007669"/>
    <property type="project" value="InterPro"/>
</dbReference>
<dbReference type="GO" id="GO:0006508">
    <property type="term" value="P:proteolysis"/>
    <property type="evidence" value="ECO:0007669"/>
    <property type="project" value="UniProtKB-KW"/>
</dbReference>
<protein>
    <submittedName>
        <fullName evidence="4">Serine protease Do-like HtrB</fullName>
        <ecNumber evidence="4">3.4.21.107</ecNumber>
    </submittedName>
</protein>
<accession>A0A645FAN4</accession>
<sequence>MSAEFAGTVTHGIISAKNRKVQVSGGVFEYIQIDAAINGGNSGGPLFNMKGEVIGINSAKIAQTGIEGIAFSIPINVLMEKIGTSSETKNQTNEPVSIGVAVQDIPEDLRIQYGVPQGIMVMEVMAGSPAEAAGILPGDILISFGGEKVTSTVQLNTIKSRYKPGDRVKFTIYRDSDKQTYEGTIQLVSAMRN</sequence>
<dbReference type="AlphaFoldDB" id="A0A645FAN4"/>
<dbReference type="PROSITE" id="PS50106">
    <property type="entry name" value="PDZ"/>
    <property type="match status" value="1"/>
</dbReference>
<comment type="caution">
    <text evidence="4">The sequence shown here is derived from an EMBL/GenBank/DDBJ whole genome shotgun (WGS) entry which is preliminary data.</text>
</comment>
<organism evidence="4">
    <name type="scientific">bioreactor metagenome</name>
    <dbReference type="NCBI Taxonomy" id="1076179"/>
    <lineage>
        <taxon>unclassified sequences</taxon>
        <taxon>metagenomes</taxon>
        <taxon>ecological metagenomes</taxon>
    </lineage>
</organism>
<evidence type="ECO:0000313" key="4">
    <source>
        <dbReference type="EMBL" id="MPN09523.1"/>
    </source>
</evidence>
<dbReference type="SUPFAM" id="SSF50156">
    <property type="entry name" value="PDZ domain-like"/>
    <property type="match status" value="1"/>
</dbReference>
<reference evidence="4" key="1">
    <citation type="submission" date="2019-08" db="EMBL/GenBank/DDBJ databases">
        <authorList>
            <person name="Kucharzyk K."/>
            <person name="Murdoch R.W."/>
            <person name="Higgins S."/>
            <person name="Loffler F."/>
        </authorList>
    </citation>
    <scope>NUCLEOTIDE SEQUENCE</scope>
</reference>
<dbReference type="Pfam" id="PF13365">
    <property type="entry name" value="Trypsin_2"/>
    <property type="match status" value="1"/>
</dbReference>
<keyword evidence="2 4" id="KW-0378">Hydrolase</keyword>
<dbReference type="Gene3D" id="2.30.42.10">
    <property type="match status" value="1"/>
</dbReference>
<dbReference type="InterPro" id="IPR051201">
    <property type="entry name" value="Chloro_Bact_Ser_Proteases"/>
</dbReference>
<name>A0A645FAN4_9ZZZZ</name>